<keyword evidence="1" id="KW-1133">Transmembrane helix</keyword>
<feature type="transmembrane region" description="Helical" evidence="1">
    <location>
        <begin position="76"/>
        <end position="97"/>
    </location>
</feature>
<evidence type="ECO:0000313" key="3">
    <source>
        <dbReference type="Proteomes" id="UP001344906"/>
    </source>
</evidence>
<dbReference type="Proteomes" id="UP001344906">
    <property type="component" value="Unassembled WGS sequence"/>
</dbReference>
<name>A0ABQ6G282_9CHLR</name>
<feature type="transmembrane region" description="Helical" evidence="1">
    <location>
        <begin position="391"/>
        <end position="416"/>
    </location>
</feature>
<dbReference type="EMBL" id="BSRI01000002">
    <property type="protein sequence ID" value="GLV60096.1"/>
    <property type="molecule type" value="Genomic_DNA"/>
</dbReference>
<feature type="transmembrane region" description="Helical" evidence="1">
    <location>
        <begin position="298"/>
        <end position="319"/>
    </location>
</feature>
<reference evidence="2 3" key="1">
    <citation type="submission" date="2023-02" db="EMBL/GenBank/DDBJ databases">
        <title>Dictyobacter halimunensis sp. nov., a new member of the class Ktedonobacteria from forest soil in a geothermal area.</title>
        <authorList>
            <person name="Rachmania M.K."/>
            <person name="Ningsih F."/>
            <person name="Sakai Y."/>
            <person name="Yabe S."/>
            <person name="Yokota A."/>
            <person name="Sjamsuridzal W."/>
        </authorList>
    </citation>
    <scope>NUCLEOTIDE SEQUENCE [LARGE SCALE GENOMIC DNA]</scope>
    <source>
        <strain evidence="2 3">S3.2.2.5</strain>
    </source>
</reference>
<feature type="transmembrane region" description="Helical" evidence="1">
    <location>
        <begin position="204"/>
        <end position="222"/>
    </location>
</feature>
<sequence length="421" mass="48744">MLLLWDGQKGFSIVIIQQARRANTYFWGNRMEANGVPPLIESTQTIPDTTTLSARQIYLHDPLLFLLKDRLHLSDLWISFGALFPPGFIYLLWWLLWGNKFPSGQNPGTISSIIIQTFLLFPSLFFIYTSLPNTIAKTFNIFYMDGMIGEYRKDAADKDAYVRFKQRLVYWIDNNWWPVILMIIIILYALLRLFLRELPNRHELLPLMVRGIVIVIYIPLMFATGMSVIRLVLALIFVNRLFYLFKLQVKPAHPDSSDRLHGFEPLLWFCVSIMLWVVILLIIMILARNVGSLTFPEVVLLVAIYILLIPALLIGWLLFPHRMMVKARDEELHPLAIEYQQALMRSLSAKTQDTQGIEAEVQHLETLKKRYDLIYNSFPVWPLKTRTLSSVVATIVIPVLLPLAFPFIVSFIASLFQKIGF</sequence>
<gene>
    <name evidence="2" type="ORF">KDH_69190</name>
</gene>
<feature type="transmembrane region" description="Helical" evidence="1">
    <location>
        <begin position="109"/>
        <end position="128"/>
    </location>
</feature>
<evidence type="ECO:0000313" key="2">
    <source>
        <dbReference type="EMBL" id="GLV60096.1"/>
    </source>
</evidence>
<comment type="caution">
    <text evidence="2">The sequence shown here is derived from an EMBL/GenBank/DDBJ whole genome shotgun (WGS) entry which is preliminary data.</text>
</comment>
<keyword evidence="1" id="KW-0812">Transmembrane</keyword>
<feature type="transmembrane region" description="Helical" evidence="1">
    <location>
        <begin position="266"/>
        <end position="286"/>
    </location>
</feature>
<organism evidence="2 3">
    <name type="scientific">Dictyobacter halimunensis</name>
    <dbReference type="NCBI Taxonomy" id="3026934"/>
    <lineage>
        <taxon>Bacteria</taxon>
        <taxon>Bacillati</taxon>
        <taxon>Chloroflexota</taxon>
        <taxon>Ktedonobacteria</taxon>
        <taxon>Ktedonobacterales</taxon>
        <taxon>Dictyobacteraceae</taxon>
        <taxon>Dictyobacter</taxon>
    </lineage>
</organism>
<feature type="transmembrane region" description="Helical" evidence="1">
    <location>
        <begin position="176"/>
        <end position="195"/>
    </location>
</feature>
<accession>A0ABQ6G282</accession>
<evidence type="ECO:0000256" key="1">
    <source>
        <dbReference type="SAM" id="Phobius"/>
    </source>
</evidence>
<keyword evidence="3" id="KW-1185">Reference proteome</keyword>
<protein>
    <submittedName>
        <fullName evidence="2">Uncharacterized protein</fullName>
    </submittedName>
</protein>
<proteinExistence type="predicted"/>
<keyword evidence="1" id="KW-0472">Membrane</keyword>